<dbReference type="AlphaFoldDB" id="A0A8J7SU82"/>
<comment type="caution">
    <text evidence="1">The sequence shown here is derived from an EMBL/GenBank/DDBJ whole genome shotgun (WGS) entry which is preliminary data.</text>
</comment>
<dbReference type="EMBL" id="JAESVP010000007">
    <property type="protein sequence ID" value="MBL4929345.1"/>
    <property type="molecule type" value="Genomic_DNA"/>
</dbReference>
<accession>A0A8J7SU82</accession>
<keyword evidence="2" id="KW-1185">Reference proteome</keyword>
<evidence type="ECO:0000313" key="2">
    <source>
        <dbReference type="Proteomes" id="UP000619033"/>
    </source>
</evidence>
<evidence type="ECO:0000313" key="1">
    <source>
        <dbReference type="EMBL" id="MBL4929345.1"/>
    </source>
</evidence>
<organism evidence="1 2">
    <name type="scientific">Fuscibacter oryzae</name>
    <dbReference type="NCBI Taxonomy" id="2803939"/>
    <lineage>
        <taxon>Bacteria</taxon>
        <taxon>Pseudomonadati</taxon>
        <taxon>Pseudomonadota</taxon>
        <taxon>Alphaproteobacteria</taxon>
        <taxon>Rhodobacterales</taxon>
        <taxon>Paracoccaceae</taxon>
        <taxon>Fuscibacter</taxon>
    </lineage>
</organism>
<proteinExistence type="predicted"/>
<sequence>MEIAVTLTAFPAPEFELHLVLRGPGQIDMLSAPDGATHIFEATAVQSAEWVPGTYWWQLRAQSADGVYPVATGQTVIAADLATITDPHDGRSHAEKVLEAIEAVIEGRATKDQESYTIKDRTLQRTPLGELLKFRAQYRDEVRAQKQAARNGNSLFGRMIKVRFTG</sequence>
<dbReference type="Proteomes" id="UP000619033">
    <property type="component" value="Unassembled WGS sequence"/>
</dbReference>
<protein>
    <submittedName>
        <fullName evidence="1">Uncharacterized protein</fullName>
    </submittedName>
</protein>
<reference evidence="1" key="1">
    <citation type="submission" date="2021-01" db="EMBL/GenBank/DDBJ databases">
        <title>Genome seq and assembly of Tabrizicola sp. KVB23.</title>
        <authorList>
            <person name="Chhetri G."/>
        </authorList>
    </citation>
    <scope>NUCLEOTIDE SEQUENCE</scope>
    <source>
        <strain evidence="1">KVB23</strain>
    </source>
</reference>
<gene>
    <name evidence="1" type="ORF">JI744_14655</name>
</gene>
<name>A0A8J7SU82_9RHOB</name>